<feature type="chain" id="PRO_5008101352" evidence="4">
    <location>
        <begin position="17"/>
        <end position="95"/>
    </location>
</feature>
<comment type="caution">
    <text evidence="5">The sequence shown here is derived from an EMBL/GenBank/DDBJ whole genome shotgun (WGS) entry which is preliminary data.</text>
</comment>
<dbReference type="KEGG" id="pchm:VFPPC_16528"/>
<gene>
    <name evidence="5" type="ORF">VFPPC_16528</name>
</gene>
<feature type="signal peptide" evidence="4">
    <location>
        <begin position="1"/>
        <end position="16"/>
    </location>
</feature>
<sequence length="95" mass="9712">MKVTTTLIALAAAAMAAPTPDGWSDGWDGDDGSGISDICNNNRPYMVCCDAPTGVLTNLLCNLAVLGDTCSSSTFCCSAPPQNGLVNIGLNCVRV</sequence>
<evidence type="ECO:0000256" key="1">
    <source>
        <dbReference type="ARBA" id="ARBA00004613"/>
    </source>
</evidence>
<comment type="similarity">
    <text evidence="2">Belongs to the fungal hydrophobin family.</text>
</comment>
<dbReference type="GO" id="GO:0009277">
    <property type="term" value="C:fungal-type cell wall"/>
    <property type="evidence" value="ECO:0007669"/>
    <property type="project" value="InterPro"/>
</dbReference>
<dbReference type="GeneID" id="28858275"/>
<protein>
    <submittedName>
        <fullName evidence="5">Fungal hydrophobin domain-containing protein</fullName>
    </submittedName>
</protein>
<dbReference type="RefSeq" id="XP_018139301.1">
    <property type="nucleotide sequence ID" value="XM_018294281.1"/>
</dbReference>
<name>A0A179F849_METCM</name>
<reference evidence="5 6" key="1">
    <citation type="journal article" date="2016" name="PLoS Pathog.">
        <title>Biosynthesis of antibiotic leucinostatins in bio-control fungus Purpureocillium lilacinum and their inhibition on phytophthora revealed by genome mining.</title>
        <authorList>
            <person name="Wang G."/>
            <person name="Liu Z."/>
            <person name="Lin R."/>
            <person name="Li E."/>
            <person name="Mao Z."/>
            <person name="Ling J."/>
            <person name="Yang Y."/>
            <person name="Yin W.B."/>
            <person name="Xie B."/>
        </authorList>
    </citation>
    <scope>NUCLEOTIDE SEQUENCE [LARGE SCALE GENOMIC DNA]</scope>
    <source>
        <strain evidence="5">170</strain>
    </source>
</reference>
<accession>A0A179F849</accession>
<dbReference type="OrthoDB" id="8115477at2759"/>
<dbReference type="GO" id="GO:0005576">
    <property type="term" value="C:extracellular region"/>
    <property type="evidence" value="ECO:0007669"/>
    <property type="project" value="UniProtKB-SubCell"/>
</dbReference>
<evidence type="ECO:0000313" key="6">
    <source>
        <dbReference type="Proteomes" id="UP000078397"/>
    </source>
</evidence>
<evidence type="ECO:0000256" key="4">
    <source>
        <dbReference type="SAM" id="SignalP"/>
    </source>
</evidence>
<evidence type="ECO:0000313" key="5">
    <source>
        <dbReference type="EMBL" id="OAQ61597.1"/>
    </source>
</evidence>
<keyword evidence="6" id="KW-1185">Reference proteome</keyword>
<dbReference type="AlphaFoldDB" id="A0A179F849"/>
<evidence type="ECO:0000256" key="3">
    <source>
        <dbReference type="ARBA" id="ARBA00022525"/>
    </source>
</evidence>
<keyword evidence="4" id="KW-0732">Signal</keyword>
<dbReference type="InterPro" id="IPR019778">
    <property type="entry name" value="Class_I_Hydrophobin_CS"/>
</dbReference>
<proteinExistence type="inferred from homology"/>
<dbReference type="EMBL" id="LSBJ02000007">
    <property type="protein sequence ID" value="OAQ61597.1"/>
    <property type="molecule type" value="Genomic_DNA"/>
</dbReference>
<comment type="subcellular location">
    <subcellularLocation>
        <location evidence="1">Secreted</location>
    </subcellularLocation>
</comment>
<dbReference type="PROSITE" id="PS00956">
    <property type="entry name" value="HYDROPHOBIN"/>
    <property type="match status" value="1"/>
</dbReference>
<keyword evidence="3" id="KW-0964">Secreted</keyword>
<evidence type="ECO:0000256" key="2">
    <source>
        <dbReference type="ARBA" id="ARBA00010446"/>
    </source>
</evidence>
<dbReference type="GO" id="GO:0005199">
    <property type="term" value="F:structural constituent of cell wall"/>
    <property type="evidence" value="ECO:0007669"/>
    <property type="project" value="InterPro"/>
</dbReference>
<dbReference type="Proteomes" id="UP000078397">
    <property type="component" value="Unassembled WGS sequence"/>
</dbReference>
<organism evidence="5 6">
    <name type="scientific">Pochonia chlamydosporia 170</name>
    <dbReference type="NCBI Taxonomy" id="1380566"/>
    <lineage>
        <taxon>Eukaryota</taxon>
        <taxon>Fungi</taxon>
        <taxon>Dikarya</taxon>
        <taxon>Ascomycota</taxon>
        <taxon>Pezizomycotina</taxon>
        <taxon>Sordariomycetes</taxon>
        <taxon>Hypocreomycetidae</taxon>
        <taxon>Hypocreales</taxon>
        <taxon>Clavicipitaceae</taxon>
        <taxon>Pochonia</taxon>
    </lineage>
</organism>